<protein>
    <submittedName>
        <fullName evidence="1">Uncharacterized protein</fullName>
    </submittedName>
</protein>
<dbReference type="AlphaFoldDB" id="A0AAD9TVW4"/>
<evidence type="ECO:0000313" key="2">
    <source>
        <dbReference type="Proteomes" id="UP001280121"/>
    </source>
</evidence>
<sequence length="107" mass="12080">MQVSTTHYNDMDEDIEDSEVLQLLHKDVMESAASEGHSLRSNVQCNSYDIEGMDNTSHMVDVACGASFEVVSTNASKFHFLLTRIKLYKEKLKHIAKDENTDKDIQG</sequence>
<dbReference type="Proteomes" id="UP001280121">
    <property type="component" value="Unassembled WGS sequence"/>
</dbReference>
<dbReference type="EMBL" id="JANJYI010000007">
    <property type="protein sequence ID" value="KAK2642921.1"/>
    <property type="molecule type" value="Genomic_DNA"/>
</dbReference>
<proteinExistence type="predicted"/>
<organism evidence="1 2">
    <name type="scientific">Dipteronia dyeriana</name>
    <dbReference type="NCBI Taxonomy" id="168575"/>
    <lineage>
        <taxon>Eukaryota</taxon>
        <taxon>Viridiplantae</taxon>
        <taxon>Streptophyta</taxon>
        <taxon>Embryophyta</taxon>
        <taxon>Tracheophyta</taxon>
        <taxon>Spermatophyta</taxon>
        <taxon>Magnoliopsida</taxon>
        <taxon>eudicotyledons</taxon>
        <taxon>Gunneridae</taxon>
        <taxon>Pentapetalae</taxon>
        <taxon>rosids</taxon>
        <taxon>malvids</taxon>
        <taxon>Sapindales</taxon>
        <taxon>Sapindaceae</taxon>
        <taxon>Hippocastanoideae</taxon>
        <taxon>Acereae</taxon>
        <taxon>Dipteronia</taxon>
    </lineage>
</organism>
<evidence type="ECO:0000313" key="1">
    <source>
        <dbReference type="EMBL" id="KAK2642921.1"/>
    </source>
</evidence>
<comment type="caution">
    <text evidence="1">The sequence shown here is derived from an EMBL/GenBank/DDBJ whole genome shotgun (WGS) entry which is preliminary data.</text>
</comment>
<accession>A0AAD9TVW4</accession>
<reference evidence="1" key="1">
    <citation type="journal article" date="2023" name="Plant J.">
        <title>Genome sequences and population genomics provide insights into the demographic history, inbreeding, and mutation load of two 'living fossil' tree species of Dipteronia.</title>
        <authorList>
            <person name="Feng Y."/>
            <person name="Comes H.P."/>
            <person name="Chen J."/>
            <person name="Zhu S."/>
            <person name="Lu R."/>
            <person name="Zhang X."/>
            <person name="Li P."/>
            <person name="Qiu J."/>
            <person name="Olsen K.M."/>
            <person name="Qiu Y."/>
        </authorList>
    </citation>
    <scope>NUCLEOTIDE SEQUENCE</scope>
    <source>
        <strain evidence="1">KIB01</strain>
    </source>
</reference>
<keyword evidence="2" id="KW-1185">Reference proteome</keyword>
<name>A0AAD9TVW4_9ROSI</name>
<gene>
    <name evidence="1" type="ORF">Ddye_024684</name>
</gene>